<comment type="caution">
    <text evidence="2">The sequence shown here is derived from an EMBL/GenBank/DDBJ whole genome shotgun (WGS) entry which is preliminary data.</text>
</comment>
<evidence type="ECO:0000256" key="1">
    <source>
        <dbReference type="SAM" id="SignalP"/>
    </source>
</evidence>
<dbReference type="OrthoDB" id="2281946at2"/>
<sequence>MKKTSILFLAASVLGIGAAFASPTTAEAHSVTAKNYTAEVSSDQATLYDDSGNKIDVALPANSTWAVGSVNNINGKDYYEVSTGAYLSSDDSYLYKKRPEVIKVASDHSVPIYDHNFEERDDLSVTPGSSWYSDSVITSQLGIPYVRISTDAYVSMYDVIEQKVTSSIS</sequence>
<accession>A0A0R1JBT3</accession>
<dbReference type="AlphaFoldDB" id="A0A0R1JBT3"/>
<name>A0A0R1JBT3_9LACO</name>
<reference evidence="2 3" key="1">
    <citation type="journal article" date="2015" name="Genome Announc.">
        <title>Expanding the biotechnology potential of lactobacilli through comparative genomics of 213 strains and associated genera.</title>
        <authorList>
            <person name="Sun Z."/>
            <person name="Harris H.M."/>
            <person name="McCann A."/>
            <person name="Guo C."/>
            <person name="Argimon S."/>
            <person name="Zhang W."/>
            <person name="Yang X."/>
            <person name="Jeffery I.B."/>
            <person name="Cooney J.C."/>
            <person name="Kagawa T.F."/>
            <person name="Liu W."/>
            <person name="Song Y."/>
            <person name="Salvetti E."/>
            <person name="Wrobel A."/>
            <person name="Rasinkangas P."/>
            <person name="Parkhill J."/>
            <person name="Rea M.C."/>
            <person name="O'Sullivan O."/>
            <person name="Ritari J."/>
            <person name="Douillard F.P."/>
            <person name="Paul Ross R."/>
            <person name="Yang R."/>
            <person name="Briner A.E."/>
            <person name="Felis G.E."/>
            <person name="de Vos W.M."/>
            <person name="Barrangou R."/>
            <person name="Klaenhammer T.R."/>
            <person name="Caufield P.W."/>
            <person name="Cui Y."/>
            <person name="Zhang H."/>
            <person name="O'Toole P.W."/>
        </authorList>
    </citation>
    <scope>NUCLEOTIDE SEQUENCE [LARGE SCALE GENOMIC DNA]</scope>
    <source>
        <strain evidence="2 3">DSM 20183</strain>
    </source>
</reference>
<dbReference type="Proteomes" id="UP000050929">
    <property type="component" value="Unassembled WGS sequence"/>
</dbReference>
<gene>
    <name evidence="2" type="ORF">FC72_GL002087</name>
</gene>
<dbReference type="RefSeq" id="WP_057765563.1">
    <property type="nucleotide sequence ID" value="NZ_AZDG01000009.1"/>
</dbReference>
<dbReference type="PATRIC" id="fig|1423811.3.peg.2131"/>
<proteinExistence type="predicted"/>
<evidence type="ECO:0000313" key="2">
    <source>
        <dbReference type="EMBL" id="KRK64679.1"/>
    </source>
</evidence>
<feature type="signal peptide" evidence="1">
    <location>
        <begin position="1"/>
        <end position="21"/>
    </location>
</feature>
<dbReference type="EMBL" id="AZDG01000009">
    <property type="protein sequence ID" value="KRK64679.1"/>
    <property type="molecule type" value="Genomic_DNA"/>
</dbReference>
<keyword evidence="1" id="KW-0732">Signal</keyword>
<keyword evidence="3" id="KW-1185">Reference proteome</keyword>
<evidence type="ECO:0000313" key="3">
    <source>
        <dbReference type="Proteomes" id="UP000050929"/>
    </source>
</evidence>
<feature type="chain" id="PRO_5039352069" evidence="1">
    <location>
        <begin position="22"/>
        <end position="169"/>
    </location>
</feature>
<organism evidence="2 3">
    <name type="scientific">Companilactobacillus tucceti DSM 20183</name>
    <dbReference type="NCBI Taxonomy" id="1423811"/>
    <lineage>
        <taxon>Bacteria</taxon>
        <taxon>Bacillati</taxon>
        <taxon>Bacillota</taxon>
        <taxon>Bacilli</taxon>
        <taxon>Lactobacillales</taxon>
        <taxon>Lactobacillaceae</taxon>
        <taxon>Companilactobacillus</taxon>
    </lineage>
</organism>
<protein>
    <submittedName>
        <fullName evidence="2">Uncharacterized protein</fullName>
    </submittedName>
</protein>